<evidence type="ECO:0000313" key="3">
    <source>
        <dbReference type="Proteomes" id="UP000199182"/>
    </source>
</evidence>
<gene>
    <name evidence="2" type="ORF">SAMN05192585_10135</name>
</gene>
<proteinExistence type="predicted"/>
<dbReference type="RefSeq" id="WP_242871653.1">
    <property type="nucleotide sequence ID" value="NZ_FNID01000001.1"/>
</dbReference>
<keyword evidence="1" id="KW-0812">Transmembrane</keyword>
<keyword evidence="3" id="KW-1185">Reference proteome</keyword>
<dbReference type="Proteomes" id="UP000199182">
    <property type="component" value="Unassembled WGS sequence"/>
</dbReference>
<name>A0A1G9U183_9FIRM</name>
<reference evidence="2 3" key="1">
    <citation type="submission" date="2016-10" db="EMBL/GenBank/DDBJ databases">
        <authorList>
            <person name="de Groot N.N."/>
        </authorList>
    </citation>
    <scope>NUCLEOTIDE SEQUENCE [LARGE SCALE GENOMIC DNA]</scope>
    <source>
        <strain evidence="2 3">CGMCC 1.5012</strain>
    </source>
</reference>
<evidence type="ECO:0000256" key="1">
    <source>
        <dbReference type="SAM" id="Phobius"/>
    </source>
</evidence>
<evidence type="ECO:0000313" key="2">
    <source>
        <dbReference type="EMBL" id="SDM53295.1"/>
    </source>
</evidence>
<dbReference type="EMBL" id="FNID01000001">
    <property type="protein sequence ID" value="SDM53295.1"/>
    <property type="molecule type" value="Genomic_DNA"/>
</dbReference>
<keyword evidence="1" id="KW-0472">Membrane</keyword>
<dbReference type="STRING" id="258515.SAMN05192585_10135"/>
<accession>A0A1G9U183</accession>
<sequence length="73" mass="8351">MVTEMLALTVLLYFLLFIFDIKPLYKKKLWADFWVNVTLTGISFTVAVLLCLKVKIPSPELPICELITSIFGK</sequence>
<keyword evidence="1" id="KW-1133">Transmembrane helix</keyword>
<feature type="transmembrane region" description="Helical" evidence="1">
    <location>
        <begin position="33"/>
        <end position="52"/>
    </location>
</feature>
<organism evidence="2 3">
    <name type="scientific">Acetanaerobacterium elongatum</name>
    <dbReference type="NCBI Taxonomy" id="258515"/>
    <lineage>
        <taxon>Bacteria</taxon>
        <taxon>Bacillati</taxon>
        <taxon>Bacillota</taxon>
        <taxon>Clostridia</taxon>
        <taxon>Eubacteriales</taxon>
        <taxon>Oscillospiraceae</taxon>
        <taxon>Acetanaerobacterium</taxon>
    </lineage>
</organism>
<dbReference type="AlphaFoldDB" id="A0A1G9U183"/>
<protein>
    <submittedName>
        <fullName evidence="2">Uncharacterized protein</fullName>
    </submittedName>
</protein>